<dbReference type="SUPFAM" id="SSF53659">
    <property type="entry name" value="Isocitrate/Isopropylmalate dehydrogenase-like"/>
    <property type="match status" value="1"/>
</dbReference>
<dbReference type="RefSeq" id="WP_013459836.1">
    <property type="nucleotide sequence ID" value="NC_014762.1"/>
</dbReference>
<evidence type="ECO:0000313" key="12">
    <source>
        <dbReference type="Proteomes" id="UP000008721"/>
    </source>
</evidence>
<comment type="miscellaneous">
    <text evidence="10">The active site is located at the dimer interface.</text>
</comment>
<dbReference type="EC" id="1.1.1.262" evidence="10"/>
<dbReference type="InterPro" id="IPR005255">
    <property type="entry name" value="PdxA_fam"/>
</dbReference>
<evidence type="ECO:0000256" key="7">
    <source>
        <dbReference type="ARBA" id="ARBA00023027"/>
    </source>
</evidence>
<keyword evidence="5 10" id="KW-0521">NADP</keyword>
<evidence type="ECO:0000256" key="2">
    <source>
        <dbReference type="ARBA" id="ARBA00022723"/>
    </source>
</evidence>
<comment type="function">
    <text evidence="10">Catalyzes the NAD(P)-dependent oxidation of 4-(phosphooxy)-L-threonine (HTP) into 2-amino-3-oxo-4-(phosphooxy)butyric acid which spontaneously decarboxylates to form 3-amino-2-oxopropyl phosphate (AHAP).</text>
</comment>
<accession>E4U2Q4</accession>
<dbReference type="Pfam" id="PF04166">
    <property type="entry name" value="PdxA"/>
    <property type="match status" value="1"/>
</dbReference>
<feature type="binding site" evidence="10">
    <location>
        <position position="123"/>
    </location>
    <ligand>
        <name>substrate</name>
    </ligand>
</feature>
<dbReference type="PANTHER" id="PTHR30004:SF6">
    <property type="entry name" value="D-THREONATE 4-PHOSPHATE DEHYDROGENASE"/>
    <property type="match status" value="1"/>
</dbReference>
<feature type="binding site" evidence="10">
    <location>
        <position position="254"/>
    </location>
    <ligand>
        <name>substrate</name>
    </ligand>
</feature>
<dbReference type="OrthoDB" id="9801783at2"/>
<comment type="cofactor">
    <cofactor evidence="10">
        <name>Zn(2+)</name>
        <dbReference type="ChEBI" id="CHEBI:29105"/>
    </cofactor>
    <cofactor evidence="10">
        <name>Mg(2+)</name>
        <dbReference type="ChEBI" id="CHEBI:18420"/>
    </cofactor>
    <cofactor evidence="10">
        <name>Co(2+)</name>
        <dbReference type="ChEBI" id="CHEBI:48828"/>
    </cofactor>
</comment>
<proteinExistence type="inferred from homology"/>
<dbReference type="GO" id="GO:0008615">
    <property type="term" value="P:pyridoxine biosynthetic process"/>
    <property type="evidence" value="ECO:0007669"/>
    <property type="project" value="UniProtKB-UniRule"/>
</dbReference>
<keyword evidence="9 10" id="KW-0170">Cobalt</keyword>
<keyword evidence="8 10" id="KW-0664">Pyridoxine biosynthesis</keyword>
<evidence type="ECO:0000313" key="11">
    <source>
        <dbReference type="EMBL" id="ADR33639.1"/>
    </source>
</evidence>
<dbReference type="KEGG" id="sku:Sulku_0975"/>
<dbReference type="GO" id="GO:0000287">
    <property type="term" value="F:magnesium ion binding"/>
    <property type="evidence" value="ECO:0007669"/>
    <property type="project" value="UniProtKB-UniRule"/>
</dbReference>
<feature type="binding site" evidence="10">
    <location>
        <position position="246"/>
    </location>
    <ligand>
        <name>a divalent metal cation</name>
        <dbReference type="ChEBI" id="CHEBI:60240"/>
        <note>ligand shared between dimeric partners</note>
    </ligand>
</feature>
<keyword evidence="6 10" id="KW-0560">Oxidoreductase</keyword>
<dbReference type="GO" id="GO:0051287">
    <property type="term" value="F:NAD binding"/>
    <property type="evidence" value="ECO:0007669"/>
    <property type="project" value="InterPro"/>
</dbReference>
<dbReference type="STRING" id="709032.Sulku_0975"/>
<keyword evidence="7 10" id="KW-0520">NAD</keyword>
<evidence type="ECO:0000256" key="5">
    <source>
        <dbReference type="ARBA" id="ARBA00022857"/>
    </source>
</evidence>
<evidence type="ECO:0000256" key="4">
    <source>
        <dbReference type="ARBA" id="ARBA00022842"/>
    </source>
</evidence>
<reference evidence="11 12" key="1">
    <citation type="journal article" date="2012" name="Stand. Genomic Sci.">
        <title>Complete genome sequence of the sulfur compounds oxidizing chemolithoautotroph Sulfuricurvum kujiense type strain (YK-1(T)).</title>
        <authorList>
            <person name="Han C."/>
            <person name="Kotsyurbenko O."/>
            <person name="Chertkov O."/>
            <person name="Held B."/>
            <person name="Lapidus A."/>
            <person name="Nolan M."/>
            <person name="Lucas S."/>
            <person name="Hammon N."/>
            <person name="Deshpande S."/>
            <person name="Cheng J.F."/>
            <person name="Tapia R."/>
            <person name="Goodwin L.A."/>
            <person name="Pitluck S."/>
            <person name="Liolios K."/>
            <person name="Pagani I."/>
            <person name="Ivanova N."/>
            <person name="Mavromatis K."/>
            <person name="Mikhailova N."/>
            <person name="Pati A."/>
            <person name="Chen A."/>
            <person name="Palaniappan K."/>
            <person name="Land M."/>
            <person name="Hauser L."/>
            <person name="Chang Y.J."/>
            <person name="Jeffries C.D."/>
            <person name="Brambilla E.M."/>
            <person name="Rohde M."/>
            <person name="Spring S."/>
            <person name="Sikorski J."/>
            <person name="Goker M."/>
            <person name="Woyke T."/>
            <person name="Bristow J."/>
            <person name="Eisen J.A."/>
            <person name="Markowitz V."/>
            <person name="Hugenholtz P."/>
            <person name="Kyrpides N.C."/>
            <person name="Klenk H.P."/>
            <person name="Detter J.C."/>
        </authorList>
    </citation>
    <scope>NUCLEOTIDE SEQUENCE [LARGE SCALE GENOMIC DNA]</scope>
    <source>
        <strain evidence="12">ATCC BAA-921 / DSM 16994 / JCM 11577 / YK-1</strain>
    </source>
</reference>
<dbReference type="AlphaFoldDB" id="E4U2Q4"/>
<keyword evidence="3 10" id="KW-0862">Zinc</keyword>
<dbReference type="InterPro" id="IPR037539">
    <property type="entry name" value="PdxA_epsilonprot"/>
</dbReference>
<dbReference type="NCBIfam" id="TIGR00557">
    <property type="entry name" value="pdxA"/>
    <property type="match status" value="1"/>
</dbReference>
<feature type="binding site" evidence="10">
    <location>
        <position position="263"/>
    </location>
    <ligand>
        <name>substrate</name>
    </ligand>
</feature>
<comment type="catalytic activity">
    <reaction evidence="10">
        <text>4-(phosphooxy)-L-threonine + NAD(+) = 3-amino-2-oxopropyl phosphate + CO2 + NADH</text>
        <dbReference type="Rhea" id="RHEA:32275"/>
        <dbReference type="ChEBI" id="CHEBI:16526"/>
        <dbReference type="ChEBI" id="CHEBI:57279"/>
        <dbReference type="ChEBI" id="CHEBI:57540"/>
        <dbReference type="ChEBI" id="CHEBI:57945"/>
        <dbReference type="ChEBI" id="CHEBI:58452"/>
        <dbReference type="EC" id="1.1.1.262"/>
    </reaction>
</comment>
<sequence length="312" mass="34215">MSALKRIAISVGDLNGVGFEIILKAHNQIKQVCDPLYCINYTMAHQAAHLLHTQIPNDFHMYKVSGEFTIEPGKVSASSGQYSYDSFISAAELAKSKSVDAIVTLPIHKEAWMKAGIEYVGHTDALRDLFSCNAIMMLGCEKLYVALYTEHIPLREVVSHIQLDPLVAFLLQLFSETVHEPIAVLGVNPHAGDHGVLGDEEEIIAAAIERANAQLGREVFVGPVVPDIAFTPRFRQNYSMIAAMYHDQGLAPLKALYFDEGINVSLGLPIIRTSVDHGTAFDIAYKNKASLSSYINAVSSALDFIQIKRGES</sequence>
<keyword evidence="1 10" id="KW-0963">Cytoplasm</keyword>
<evidence type="ECO:0000256" key="9">
    <source>
        <dbReference type="ARBA" id="ARBA00023285"/>
    </source>
</evidence>
<keyword evidence="12" id="KW-1185">Reference proteome</keyword>
<name>E4U2Q4_SULKY</name>
<dbReference type="HOGENOM" id="CLU_040168_0_0_7"/>
<dbReference type="GO" id="GO:0050570">
    <property type="term" value="F:4-hydroxythreonine-4-phosphate dehydrogenase activity"/>
    <property type="evidence" value="ECO:0007669"/>
    <property type="project" value="UniProtKB-UniRule"/>
</dbReference>
<comment type="subunit">
    <text evidence="10">Homodimer.</text>
</comment>
<keyword evidence="4 10" id="KW-0460">Magnesium</keyword>
<protein>
    <recommendedName>
        <fullName evidence="10">4-hydroxythreonine-4-phosphate dehydrogenase</fullName>
        <ecNumber evidence="10">1.1.1.262</ecNumber>
    </recommendedName>
    <alternativeName>
        <fullName evidence="10">4-(phosphohydroxy)-L-threonine dehydrogenase</fullName>
    </alternativeName>
</protein>
<dbReference type="EMBL" id="CP002355">
    <property type="protein sequence ID" value="ADR33639.1"/>
    <property type="molecule type" value="Genomic_DNA"/>
</dbReference>
<comment type="similarity">
    <text evidence="10">Belongs to the PdxA family.</text>
</comment>
<feature type="binding site" evidence="10">
    <location>
        <position position="272"/>
    </location>
    <ligand>
        <name>substrate</name>
    </ligand>
</feature>
<comment type="subcellular location">
    <subcellularLocation>
        <location evidence="10">Cytoplasm</location>
    </subcellularLocation>
</comment>
<feature type="binding site" evidence="10">
    <location>
        <position position="122"/>
    </location>
    <ligand>
        <name>substrate</name>
    </ligand>
</feature>
<dbReference type="GO" id="GO:0005737">
    <property type="term" value="C:cytoplasm"/>
    <property type="evidence" value="ECO:0007669"/>
    <property type="project" value="UniProtKB-SubCell"/>
</dbReference>
<dbReference type="Proteomes" id="UP000008721">
    <property type="component" value="Chromosome"/>
</dbReference>
<keyword evidence="2 10" id="KW-0479">Metal-binding</keyword>
<evidence type="ECO:0000256" key="3">
    <source>
        <dbReference type="ARBA" id="ARBA00022833"/>
    </source>
</evidence>
<comment type="pathway">
    <text evidence="10">Cofactor biosynthesis; pyridoxine 5'-phosphate biosynthesis; pyridoxine 5'-phosphate from D-erythrose 4-phosphate: step 4/5.</text>
</comment>
<evidence type="ECO:0000256" key="8">
    <source>
        <dbReference type="ARBA" id="ARBA00023096"/>
    </source>
</evidence>
<dbReference type="PANTHER" id="PTHR30004">
    <property type="entry name" value="4-HYDROXYTHREONINE-4-PHOSPHATE DEHYDROGENASE"/>
    <property type="match status" value="1"/>
</dbReference>
<dbReference type="eggNOG" id="COG1995">
    <property type="taxonomic scope" value="Bacteria"/>
</dbReference>
<dbReference type="NCBIfam" id="NF003040">
    <property type="entry name" value="PRK03946.1"/>
    <property type="match status" value="1"/>
</dbReference>
<evidence type="ECO:0000256" key="1">
    <source>
        <dbReference type="ARBA" id="ARBA00022490"/>
    </source>
</evidence>
<dbReference type="HAMAP" id="MF_02086">
    <property type="entry name" value="PdxA_Epsilonprot"/>
    <property type="match status" value="1"/>
</dbReference>
<evidence type="ECO:0000256" key="6">
    <source>
        <dbReference type="ARBA" id="ARBA00023002"/>
    </source>
</evidence>
<dbReference type="GO" id="GO:0050897">
    <property type="term" value="F:cobalt ion binding"/>
    <property type="evidence" value="ECO:0007669"/>
    <property type="project" value="UniProtKB-UniRule"/>
</dbReference>
<feature type="binding site" evidence="10">
    <location>
        <position position="190"/>
    </location>
    <ligand>
        <name>a divalent metal cation</name>
        <dbReference type="ChEBI" id="CHEBI:60240"/>
        <note>ligand shared between dimeric partners</note>
    </ligand>
</feature>
<gene>
    <name evidence="10" type="primary">pdxA</name>
    <name evidence="11" type="ordered locus">Sulku_0975</name>
</gene>
<feature type="binding site" evidence="10">
    <location>
        <position position="151"/>
    </location>
    <ligand>
        <name>a divalent metal cation</name>
        <dbReference type="ChEBI" id="CHEBI:60240"/>
        <note>ligand shared between dimeric partners</note>
    </ligand>
</feature>
<dbReference type="GO" id="GO:0008270">
    <property type="term" value="F:zinc ion binding"/>
    <property type="evidence" value="ECO:0007669"/>
    <property type="project" value="UniProtKB-UniRule"/>
</dbReference>
<organism evidence="11 12">
    <name type="scientific">Sulfuricurvum kujiense (strain ATCC BAA-921 / DSM 16994 / JCM 11577 / YK-1)</name>
    <dbReference type="NCBI Taxonomy" id="709032"/>
    <lineage>
        <taxon>Bacteria</taxon>
        <taxon>Pseudomonadati</taxon>
        <taxon>Campylobacterota</taxon>
        <taxon>Epsilonproteobacteria</taxon>
        <taxon>Campylobacterales</taxon>
        <taxon>Sulfurimonadaceae</taxon>
        <taxon>Sulfuricurvum</taxon>
    </lineage>
</organism>
<dbReference type="Gene3D" id="3.40.718.10">
    <property type="entry name" value="Isopropylmalate Dehydrogenase"/>
    <property type="match status" value="1"/>
</dbReference>
<dbReference type="UniPathway" id="UPA00244">
    <property type="reaction ID" value="UER00312"/>
</dbReference>
<dbReference type="GO" id="GO:0042823">
    <property type="term" value="P:pyridoxal phosphate biosynthetic process"/>
    <property type="evidence" value="ECO:0007669"/>
    <property type="project" value="UniProtKB-UniRule"/>
</dbReference>
<evidence type="ECO:0000256" key="10">
    <source>
        <dbReference type="HAMAP-Rule" id="MF_02086"/>
    </source>
</evidence>